<sequence>MGNAVMADGASLPFVYLTNFLSESDFHAVLGQALGSQGATSEQTPHLVNLQGIETWSIGKNIESLYPLHCQRKMLKIKGGNILDFSNNRGMDYHQDSVPNKDYPDDPEIGFTPNASAVYYLNDDYEGGEVCFTTERPPIQQAPVDTKGLKNLFTLKPQPNSCVFFDANLWHWVRPVTKGRRFSSTYFLLVE</sequence>
<keyword evidence="4" id="KW-0560">Oxidoreductase</keyword>
<feature type="domain" description="Fe2OG dioxygenase" evidence="1">
    <location>
        <begin position="66"/>
        <end position="190"/>
    </location>
</feature>
<dbReference type="PROSITE" id="PS51471">
    <property type="entry name" value="FE2OG_OXY"/>
    <property type="match status" value="1"/>
</dbReference>
<keyword evidence="4" id="KW-0223">Dioxygenase</keyword>
<gene>
    <name evidence="7" type="ORF">UFOVP1002_80</name>
    <name evidence="8" type="ORF">UFOVP1217_115</name>
    <name evidence="9" type="ORF">UFOVP1343_99</name>
    <name evidence="10" type="ORF">UFOVP1438_148</name>
    <name evidence="13" type="ORF">UFOVP1541_37</name>
    <name evidence="11" type="ORF">UFOVP1592_144</name>
    <name evidence="2" type="ORF">UFOVP465_5</name>
    <name evidence="3" type="ORF">UFOVP666_51</name>
    <name evidence="4" type="ORF">UFOVP727_128</name>
    <name evidence="12" type="ORF">UFOVP741_131</name>
    <name evidence="5" type="ORF">UFOVP819_79</name>
    <name evidence="6" type="ORF">UFOVP926_8</name>
</gene>
<evidence type="ECO:0000313" key="13">
    <source>
        <dbReference type="EMBL" id="CAB5228818.1"/>
    </source>
</evidence>
<dbReference type="EMBL" id="LR796878">
    <property type="protein sequence ID" value="CAB4171681.1"/>
    <property type="molecule type" value="Genomic_DNA"/>
</dbReference>
<evidence type="ECO:0000313" key="5">
    <source>
        <dbReference type="EMBL" id="CAB4164727.1"/>
    </source>
</evidence>
<dbReference type="Gene3D" id="2.60.120.620">
    <property type="entry name" value="q2cbj1_9rhob like domain"/>
    <property type="match status" value="1"/>
</dbReference>
<dbReference type="EMBL" id="LR798395">
    <property type="protein sequence ID" value="CAB5228818.1"/>
    <property type="molecule type" value="Genomic_DNA"/>
</dbReference>
<evidence type="ECO:0000313" key="7">
    <source>
        <dbReference type="EMBL" id="CAB4178329.1"/>
    </source>
</evidence>
<dbReference type="EMBL" id="LR798341">
    <property type="protein sequence ID" value="CAB5225203.1"/>
    <property type="molecule type" value="Genomic_DNA"/>
</dbReference>
<dbReference type="EMBL" id="LR797395">
    <property type="protein sequence ID" value="CAB4213194.1"/>
    <property type="molecule type" value="Genomic_DNA"/>
</dbReference>
<dbReference type="SUPFAM" id="SSF51197">
    <property type="entry name" value="Clavaminate synthase-like"/>
    <property type="match status" value="1"/>
</dbReference>
<evidence type="ECO:0000259" key="1">
    <source>
        <dbReference type="PROSITE" id="PS51471"/>
    </source>
</evidence>
<dbReference type="EMBL" id="LR796443">
    <property type="protein sequence ID" value="CAB4145006.1"/>
    <property type="molecule type" value="Genomic_DNA"/>
</dbReference>
<proteinExistence type="predicted"/>
<evidence type="ECO:0000313" key="12">
    <source>
        <dbReference type="EMBL" id="CAB5225203.1"/>
    </source>
</evidence>
<dbReference type="EMBL" id="LR796698">
    <property type="protein sequence ID" value="CAB4160319.1"/>
    <property type="molecule type" value="Genomic_DNA"/>
</dbReference>
<reference evidence="4" key="1">
    <citation type="submission" date="2020-04" db="EMBL/GenBank/DDBJ databases">
        <authorList>
            <person name="Chiriac C."/>
            <person name="Salcher M."/>
            <person name="Ghai R."/>
            <person name="Kavagutti S V."/>
        </authorList>
    </citation>
    <scope>NUCLEOTIDE SEQUENCE</scope>
</reference>
<evidence type="ECO:0000313" key="11">
    <source>
        <dbReference type="EMBL" id="CAB4217964.1"/>
    </source>
</evidence>
<dbReference type="EMBL" id="LR797305">
    <property type="protein sequence ID" value="CAB4200752.1"/>
    <property type="molecule type" value="Genomic_DNA"/>
</dbReference>
<dbReference type="InterPro" id="IPR005123">
    <property type="entry name" value="Oxoglu/Fe-dep_dioxygenase_dom"/>
</dbReference>
<evidence type="ECO:0000313" key="2">
    <source>
        <dbReference type="EMBL" id="CAB4145006.1"/>
    </source>
</evidence>
<protein>
    <submittedName>
        <fullName evidence="4">Oxoglutarate/iron-dependent dioxygenase</fullName>
    </submittedName>
</protein>
<evidence type="ECO:0000313" key="8">
    <source>
        <dbReference type="EMBL" id="CAB4191732.1"/>
    </source>
</evidence>
<dbReference type="EMBL" id="LR797177">
    <property type="protein sequence ID" value="CAB4191732.1"/>
    <property type="molecule type" value="Genomic_DNA"/>
</dbReference>
<evidence type="ECO:0000313" key="3">
    <source>
        <dbReference type="EMBL" id="CAB4156257.1"/>
    </source>
</evidence>
<evidence type="ECO:0000313" key="6">
    <source>
        <dbReference type="EMBL" id="CAB4171681.1"/>
    </source>
</evidence>
<dbReference type="InterPro" id="IPR044862">
    <property type="entry name" value="Pro_4_hyd_alph_FE2OG_OXY"/>
</dbReference>
<evidence type="ECO:0000313" key="10">
    <source>
        <dbReference type="EMBL" id="CAB4213194.1"/>
    </source>
</evidence>
<name>A0A6J5NLQ8_9CAUD</name>
<evidence type="ECO:0000313" key="4">
    <source>
        <dbReference type="EMBL" id="CAB4160319.1"/>
    </source>
</evidence>
<dbReference type="EMBL" id="LR797452">
    <property type="protein sequence ID" value="CAB4217964.1"/>
    <property type="molecule type" value="Genomic_DNA"/>
</dbReference>
<dbReference type="Pfam" id="PF13640">
    <property type="entry name" value="2OG-FeII_Oxy_3"/>
    <property type="match status" value="1"/>
</dbReference>
<accession>A0A6J5NLQ8</accession>
<dbReference type="EMBL" id="LR796644">
    <property type="protein sequence ID" value="CAB4156257.1"/>
    <property type="molecule type" value="Genomic_DNA"/>
</dbReference>
<dbReference type="GO" id="GO:0051213">
    <property type="term" value="F:dioxygenase activity"/>
    <property type="evidence" value="ECO:0007669"/>
    <property type="project" value="UniProtKB-KW"/>
</dbReference>
<dbReference type="EMBL" id="LR796961">
    <property type="protein sequence ID" value="CAB4178329.1"/>
    <property type="molecule type" value="Genomic_DNA"/>
</dbReference>
<dbReference type="EMBL" id="LR796762">
    <property type="protein sequence ID" value="CAB4164727.1"/>
    <property type="molecule type" value="Genomic_DNA"/>
</dbReference>
<evidence type="ECO:0000313" key="9">
    <source>
        <dbReference type="EMBL" id="CAB4200752.1"/>
    </source>
</evidence>
<organism evidence="4">
    <name type="scientific">uncultured Caudovirales phage</name>
    <dbReference type="NCBI Taxonomy" id="2100421"/>
    <lineage>
        <taxon>Viruses</taxon>
        <taxon>Duplodnaviria</taxon>
        <taxon>Heunggongvirae</taxon>
        <taxon>Uroviricota</taxon>
        <taxon>Caudoviricetes</taxon>
        <taxon>Peduoviridae</taxon>
        <taxon>Maltschvirus</taxon>
        <taxon>Maltschvirus maltsch</taxon>
    </lineage>
</organism>